<evidence type="ECO:0000313" key="2">
    <source>
        <dbReference type="EMBL" id="MBA0776491.1"/>
    </source>
</evidence>
<protein>
    <recommendedName>
        <fullName evidence="1">PPM-type phosphatase domain-containing protein</fullName>
    </recommendedName>
</protein>
<accession>A0A7J9EUE0</accession>
<sequence length="73" mass="7891">GVARAFGDKSLKKHLTSEPDVSIETTDDDTDLIILAGDEAVDAIKGIKDARSATKHLTEEAVKRNKKDDISII</sequence>
<gene>
    <name evidence="2" type="ORF">Gotri_011477</name>
</gene>
<keyword evidence="3" id="KW-1185">Reference proteome</keyword>
<dbReference type="EMBL" id="JABEZW010000009">
    <property type="protein sequence ID" value="MBA0776491.1"/>
    <property type="molecule type" value="Genomic_DNA"/>
</dbReference>
<evidence type="ECO:0000313" key="3">
    <source>
        <dbReference type="Proteomes" id="UP000593568"/>
    </source>
</evidence>
<proteinExistence type="predicted"/>
<feature type="domain" description="PPM-type phosphatase" evidence="1">
    <location>
        <begin position="1"/>
        <end position="73"/>
    </location>
</feature>
<reference evidence="2 3" key="1">
    <citation type="journal article" date="2019" name="Genome Biol. Evol.">
        <title>Insights into the evolution of the New World diploid cottons (Gossypium, subgenus Houzingenia) based on genome sequencing.</title>
        <authorList>
            <person name="Grover C.E."/>
            <person name="Arick M.A. 2nd"/>
            <person name="Thrash A."/>
            <person name="Conover J.L."/>
            <person name="Sanders W.S."/>
            <person name="Peterson D.G."/>
            <person name="Frelichowski J.E."/>
            <person name="Scheffler J.A."/>
            <person name="Scheffler B.E."/>
            <person name="Wendel J.F."/>
        </authorList>
    </citation>
    <scope>NUCLEOTIDE SEQUENCE [LARGE SCALE GENOMIC DNA]</scope>
    <source>
        <strain evidence="2">8</strain>
        <tissue evidence="2">Leaf</tissue>
    </source>
</reference>
<dbReference type="Proteomes" id="UP000593568">
    <property type="component" value="Unassembled WGS sequence"/>
</dbReference>
<dbReference type="Pfam" id="PF00481">
    <property type="entry name" value="PP2C"/>
    <property type="match status" value="1"/>
</dbReference>
<evidence type="ECO:0000259" key="1">
    <source>
        <dbReference type="PROSITE" id="PS51746"/>
    </source>
</evidence>
<dbReference type="Gene3D" id="3.60.40.10">
    <property type="entry name" value="PPM-type phosphatase domain"/>
    <property type="match status" value="1"/>
</dbReference>
<comment type="caution">
    <text evidence="2">The sequence shown here is derived from an EMBL/GenBank/DDBJ whole genome shotgun (WGS) entry which is preliminary data.</text>
</comment>
<name>A0A7J9EUE0_9ROSI</name>
<dbReference type="InterPro" id="IPR036457">
    <property type="entry name" value="PPM-type-like_dom_sf"/>
</dbReference>
<feature type="non-terminal residue" evidence="2">
    <location>
        <position position="1"/>
    </location>
</feature>
<dbReference type="SUPFAM" id="SSF81606">
    <property type="entry name" value="PP2C-like"/>
    <property type="match status" value="1"/>
</dbReference>
<feature type="non-terminal residue" evidence="2">
    <location>
        <position position="73"/>
    </location>
</feature>
<dbReference type="InterPro" id="IPR001932">
    <property type="entry name" value="PPM-type_phosphatase-like_dom"/>
</dbReference>
<dbReference type="AlphaFoldDB" id="A0A7J9EUE0"/>
<organism evidence="2 3">
    <name type="scientific">Gossypium trilobum</name>
    <dbReference type="NCBI Taxonomy" id="34281"/>
    <lineage>
        <taxon>Eukaryota</taxon>
        <taxon>Viridiplantae</taxon>
        <taxon>Streptophyta</taxon>
        <taxon>Embryophyta</taxon>
        <taxon>Tracheophyta</taxon>
        <taxon>Spermatophyta</taxon>
        <taxon>Magnoliopsida</taxon>
        <taxon>eudicotyledons</taxon>
        <taxon>Gunneridae</taxon>
        <taxon>Pentapetalae</taxon>
        <taxon>rosids</taxon>
        <taxon>malvids</taxon>
        <taxon>Malvales</taxon>
        <taxon>Malvaceae</taxon>
        <taxon>Malvoideae</taxon>
        <taxon>Gossypium</taxon>
    </lineage>
</organism>
<dbReference type="PROSITE" id="PS51746">
    <property type="entry name" value="PPM_2"/>
    <property type="match status" value="1"/>
</dbReference>